<evidence type="ECO:0000313" key="2">
    <source>
        <dbReference type="EMBL" id="PSR71571.1"/>
    </source>
</evidence>
<gene>
    <name evidence="2" type="ORF">PHLCEN_2v12554</name>
</gene>
<feature type="compositionally biased region" description="Basic and acidic residues" evidence="1">
    <location>
        <begin position="14"/>
        <end position="23"/>
    </location>
</feature>
<sequence length="86" mass="10373">MARRARHTQAARQASEEAREAARQEFLQQDKHMIWRQWYAELEELNRQAEERIRLQREHCLAQLPVVVDLTFTVLRSGRKVPKLRH</sequence>
<name>A0A2R6NGX7_9APHY</name>
<reference evidence="2 3" key="1">
    <citation type="submission" date="2018-02" db="EMBL/GenBank/DDBJ databases">
        <title>Genome sequence of the basidiomycete white-rot fungus Phlebia centrifuga.</title>
        <authorList>
            <person name="Granchi Z."/>
            <person name="Peng M."/>
            <person name="de Vries R.P."/>
            <person name="Hilden K."/>
            <person name="Makela M.R."/>
            <person name="Grigoriev I."/>
            <person name="Riley R."/>
        </authorList>
    </citation>
    <scope>NUCLEOTIDE SEQUENCE [LARGE SCALE GENOMIC DNA]</scope>
    <source>
        <strain evidence="2 3">FBCC195</strain>
    </source>
</reference>
<dbReference type="Proteomes" id="UP000186601">
    <property type="component" value="Unassembled WGS sequence"/>
</dbReference>
<feature type="region of interest" description="Disordered" evidence="1">
    <location>
        <begin position="1"/>
        <end position="23"/>
    </location>
</feature>
<dbReference type="EMBL" id="MLYV02001268">
    <property type="protein sequence ID" value="PSR71571.1"/>
    <property type="molecule type" value="Genomic_DNA"/>
</dbReference>
<comment type="caution">
    <text evidence="2">The sequence shown here is derived from an EMBL/GenBank/DDBJ whole genome shotgun (WGS) entry which is preliminary data.</text>
</comment>
<keyword evidence="3" id="KW-1185">Reference proteome</keyword>
<evidence type="ECO:0000313" key="3">
    <source>
        <dbReference type="Proteomes" id="UP000186601"/>
    </source>
</evidence>
<accession>A0A2R6NGX7</accession>
<dbReference type="AlphaFoldDB" id="A0A2R6NGX7"/>
<protein>
    <submittedName>
        <fullName evidence="2">Uncharacterized protein</fullName>
    </submittedName>
</protein>
<organism evidence="2 3">
    <name type="scientific">Hermanssonia centrifuga</name>
    <dbReference type="NCBI Taxonomy" id="98765"/>
    <lineage>
        <taxon>Eukaryota</taxon>
        <taxon>Fungi</taxon>
        <taxon>Dikarya</taxon>
        <taxon>Basidiomycota</taxon>
        <taxon>Agaricomycotina</taxon>
        <taxon>Agaricomycetes</taxon>
        <taxon>Polyporales</taxon>
        <taxon>Meruliaceae</taxon>
        <taxon>Hermanssonia</taxon>
    </lineage>
</organism>
<proteinExistence type="predicted"/>
<evidence type="ECO:0000256" key="1">
    <source>
        <dbReference type="SAM" id="MobiDB-lite"/>
    </source>
</evidence>